<dbReference type="Proteomes" id="UP001337723">
    <property type="component" value="Chromosome"/>
</dbReference>
<sequence>MLNKLVALSAIALVAAQPAAASARFQFCWIGANGYTMEGQIEFPEALLNTGIINETQVTGFRIQGFRDGLPIGFWSLEMLTPETSWELHFDTRSLMFPTGGSRSQQTYQEWNANGEVNDCGAEGGFGFNGGNWAQDVCIDNTWIEASSIDPFTPLQAYGMDVRLNCDPSIPVS</sequence>
<dbReference type="AlphaFoldDB" id="A0AA48KLR2"/>
<feature type="chain" id="PRO_5046371580" evidence="1">
    <location>
        <begin position="24"/>
        <end position="173"/>
    </location>
</feature>
<dbReference type="KEGG" id="rmai:MACH21_33400"/>
<evidence type="ECO:0000313" key="3">
    <source>
        <dbReference type="Proteomes" id="UP001337723"/>
    </source>
</evidence>
<dbReference type="EMBL" id="AP027266">
    <property type="protein sequence ID" value="BDW87163.1"/>
    <property type="molecule type" value="Genomic_DNA"/>
</dbReference>
<keyword evidence="1" id="KW-0732">Signal</keyword>
<gene>
    <name evidence="2" type="ORF">MACH21_33400</name>
</gene>
<dbReference type="RefSeq" id="WP_338273244.1">
    <property type="nucleotide sequence ID" value="NZ_AP027266.1"/>
</dbReference>
<accession>A0AA48KLR2</accession>
<protein>
    <submittedName>
        <fullName evidence="2">Uncharacterized protein</fullName>
    </submittedName>
</protein>
<evidence type="ECO:0000313" key="2">
    <source>
        <dbReference type="EMBL" id="BDW87163.1"/>
    </source>
</evidence>
<organism evidence="2 3">
    <name type="scientific">Roseicyclus marinus</name>
    <dbReference type="NCBI Taxonomy" id="2161673"/>
    <lineage>
        <taxon>Bacteria</taxon>
        <taxon>Pseudomonadati</taxon>
        <taxon>Pseudomonadota</taxon>
        <taxon>Alphaproteobacteria</taxon>
        <taxon>Rhodobacterales</taxon>
        <taxon>Roseobacteraceae</taxon>
        <taxon>Roseicyclus</taxon>
    </lineage>
</organism>
<feature type="signal peptide" evidence="1">
    <location>
        <begin position="1"/>
        <end position="23"/>
    </location>
</feature>
<reference evidence="2 3" key="1">
    <citation type="submission" date="2023-01" db="EMBL/GenBank/DDBJ databases">
        <title>Complete genome sequence of Roseicyclus marinus strain Dej080120_10.</title>
        <authorList>
            <person name="Ueki S."/>
            <person name="Maruyama F."/>
        </authorList>
    </citation>
    <scope>NUCLEOTIDE SEQUENCE [LARGE SCALE GENOMIC DNA]</scope>
    <source>
        <strain evidence="2 3">Dej080120_10</strain>
    </source>
</reference>
<proteinExistence type="predicted"/>
<name>A0AA48KLR2_9RHOB</name>
<keyword evidence="3" id="KW-1185">Reference proteome</keyword>
<evidence type="ECO:0000256" key="1">
    <source>
        <dbReference type="SAM" id="SignalP"/>
    </source>
</evidence>